<dbReference type="PANTHER" id="PTHR43462:SF2">
    <property type="entry name" value="THREONYL AND ALANYL TRNA SYNTHETASE SECOND ADDITIONAL DOMAIN-CONTAINING PROTEIN"/>
    <property type="match status" value="1"/>
</dbReference>
<name>A0ABU8DJ06_ERWAP</name>
<dbReference type="InterPro" id="IPR012947">
    <property type="entry name" value="tRNA_SAD"/>
</dbReference>
<gene>
    <name evidence="5" type="ORF">V8N49_17715</name>
</gene>
<sequence>MTERLYYHSDALECTSSVIGCSAQEDGRYRVILSSTLFHPKGGGQPSDRGTLGAVNMLHAVQEGDEVAHYTDGPVALGAVDLRVDATLRQLHTRYHSAGHLIAAVGEKFGWYGNKGDHRPGEGRVVFEPREPLSDVSAEDFTSGVAALVAQGLRRQLSEEAGRRKVTWGELPAYACGGTHVDSTAQVGEVRILKVKEKKGQLSVQYQLA</sequence>
<feature type="domain" description="Threonyl/alanyl tRNA synthetase SAD" evidence="4">
    <location>
        <begin position="166"/>
        <end position="202"/>
    </location>
</feature>
<evidence type="ECO:0000313" key="5">
    <source>
        <dbReference type="EMBL" id="MEI2683489.1"/>
    </source>
</evidence>
<evidence type="ECO:0000256" key="2">
    <source>
        <dbReference type="ARBA" id="ARBA00022723"/>
    </source>
</evidence>
<protein>
    <submittedName>
        <fullName evidence="5">Alanyl-tRNA editing protein</fullName>
    </submittedName>
</protein>
<dbReference type="RefSeq" id="WP_099754148.1">
    <property type="nucleotide sequence ID" value="NZ_CAKKMT010000011.1"/>
</dbReference>
<dbReference type="SUPFAM" id="SSF50447">
    <property type="entry name" value="Translation proteins"/>
    <property type="match status" value="1"/>
</dbReference>
<comment type="cofactor">
    <cofactor evidence="1">
        <name>Zn(2+)</name>
        <dbReference type="ChEBI" id="CHEBI:29105"/>
    </cofactor>
</comment>
<dbReference type="Pfam" id="PF07973">
    <property type="entry name" value="tRNA_SAD"/>
    <property type="match status" value="1"/>
</dbReference>
<keyword evidence="3" id="KW-0862">Zinc</keyword>
<dbReference type="Gene3D" id="3.30.980.10">
    <property type="entry name" value="Threonyl-trna Synthetase, Chain A, domain 2"/>
    <property type="match status" value="1"/>
</dbReference>
<dbReference type="PANTHER" id="PTHR43462">
    <property type="entry name" value="ALANYL-TRNA EDITING PROTEIN"/>
    <property type="match status" value="1"/>
</dbReference>
<dbReference type="InterPro" id="IPR018163">
    <property type="entry name" value="Thr/Ala-tRNA-synth_IIc_edit"/>
</dbReference>
<comment type="caution">
    <text evidence="5">The sequence shown here is derived from an EMBL/GenBank/DDBJ whole genome shotgun (WGS) entry which is preliminary data.</text>
</comment>
<evidence type="ECO:0000256" key="1">
    <source>
        <dbReference type="ARBA" id="ARBA00001947"/>
    </source>
</evidence>
<keyword evidence="6" id="KW-1185">Reference proteome</keyword>
<proteinExistence type="predicted"/>
<dbReference type="SUPFAM" id="SSF55186">
    <property type="entry name" value="ThrRS/AlaRS common domain"/>
    <property type="match status" value="1"/>
</dbReference>
<evidence type="ECO:0000256" key="3">
    <source>
        <dbReference type="ARBA" id="ARBA00022833"/>
    </source>
</evidence>
<keyword evidence="2" id="KW-0479">Metal-binding</keyword>
<dbReference type="EMBL" id="JBANEI010000014">
    <property type="protein sequence ID" value="MEI2683489.1"/>
    <property type="molecule type" value="Genomic_DNA"/>
</dbReference>
<organism evidence="5 6">
    <name type="scientific">Erwinia aphidicola</name>
    <dbReference type="NCBI Taxonomy" id="68334"/>
    <lineage>
        <taxon>Bacteria</taxon>
        <taxon>Pseudomonadati</taxon>
        <taxon>Pseudomonadota</taxon>
        <taxon>Gammaproteobacteria</taxon>
        <taxon>Enterobacterales</taxon>
        <taxon>Erwiniaceae</taxon>
        <taxon>Erwinia</taxon>
    </lineage>
</organism>
<evidence type="ECO:0000313" key="6">
    <source>
        <dbReference type="Proteomes" id="UP001306592"/>
    </source>
</evidence>
<dbReference type="InterPro" id="IPR051335">
    <property type="entry name" value="Alanyl-tRNA_Editing_Enzymes"/>
</dbReference>
<evidence type="ECO:0000259" key="4">
    <source>
        <dbReference type="Pfam" id="PF07973"/>
    </source>
</evidence>
<reference evidence="5 6" key="1">
    <citation type="submission" date="2024-02" db="EMBL/GenBank/DDBJ databases">
        <title>First report Erwinia aphidicola in onion in Chile.</title>
        <authorList>
            <person name="Valenzuela M."/>
            <person name="Pena M."/>
            <person name="Dutta B."/>
        </authorList>
    </citation>
    <scope>NUCLEOTIDE SEQUENCE [LARGE SCALE GENOMIC DNA]</scope>
    <source>
        <strain evidence="5 6">QCJ3A</strain>
    </source>
</reference>
<dbReference type="Gene3D" id="2.40.30.130">
    <property type="match status" value="1"/>
</dbReference>
<accession>A0ABU8DJ06</accession>
<dbReference type="Proteomes" id="UP001306592">
    <property type="component" value="Unassembled WGS sequence"/>
</dbReference>
<dbReference type="InterPro" id="IPR009000">
    <property type="entry name" value="Transl_B-barrel_sf"/>
</dbReference>